<name>A0A8S1BU55_9INSE</name>
<feature type="compositionally biased region" description="Basic residues" evidence="1">
    <location>
        <begin position="57"/>
        <end position="73"/>
    </location>
</feature>
<gene>
    <name evidence="2" type="ORF">CLODIP_2_CD05304</name>
</gene>
<dbReference type="Proteomes" id="UP000494165">
    <property type="component" value="Unassembled WGS sequence"/>
</dbReference>
<keyword evidence="3" id="KW-1185">Reference proteome</keyword>
<proteinExistence type="predicted"/>
<evidence type="ECO:0000313" key="2">
    <source>
        <dbReference type="EMBL" id="CAB3359377.1"/>
    </source>
</evidence>
<protein>
    <submittedName>
        <fullName evidence="2">Uncharacterized protein</fullName>
    </submittedName>
</protein>
<feature type="compositionally biased region" description="Basic and acidic residues" evidence="1">
    <location>
        <begin position="75"/>
        <end position="104"/>
    </location>
</feature>
<dbReference type="AlphaFoldDB" id="A0A8S1BU55"/>
<organism evidence="2 3">
    <name type="scientific">Cloeon dipterum</name>
    <dbReference type="NCBI Taxonomy" id="197152"/>
    <lineage>
        <taxon>Eukaryota</taxon>
        <taxon>Metazoa</taxon>
        <taxon>Ecdysozoa</taxon>
        <taxon>Arthropoda</taxon>
        <taxon>Hexapoda</taxon>
        <taxon>Insecta</taxon>
        <taxon>Pterygota</taxon>
        <taxon>Palaeoptera</taxon>
        <taxon>Ephemeroptera</taxon>
        <taxon>Pisciforma</taxon>
        <taxon>Baetidae</taxon>
        <taxon>Cloeon</taxon>
    </lineage>
</organism>
<evidence type="ECO:0000256" key="1">
    <source>
        <dbReference type="SAM" id="MobiDB-lite"/>
    </source>
</evidence>
<reference evidence="2 3" key="1">
    <citation type="submission" date="2020-04" db="EMBL/GenBank/DDBJ databases">
        <authorList>
            <person name="Alioto T."/>
            <person name="Alioto T."/>
            <person name="Gomez Garrido J."/>
        </authorList>
    </citation>
    <scope>NUCLEOTIDE SEQUENCE [LARGE SCALE GENOMIC DNA]</scope>
</reference>
<comment type="caution">
    <text evidence="2">The sequence shown here is derived from an EMBL/GenBank/DDBJ whole genome shotgun (WGS) entry which is preliminary data.</text>
</comment>
<sequence length="104" mass="12120">MEVATSMMERYLSDQKYFAMKGNEEKARIEEENLKKALEKKITELDGEKSAASNGKSLKRKRQEKGKKKRQSGSKRNECHSDNSEKEKKKIESNLKKDIKRLQV</sequence>
<dbReference type="EMBL" id="CADEPI010000001">
    <property type="protein sequence ID" value="CAB3359377.1"/>
    <property type="molecule type" value="Genomic_DNA"/>
</dbReference>
<evidence type="ECO:0000313" key="3">
    <source>
        <dbReference type="Proteomes" id="UP000494165"/>
    </source>
</evidence>
<accession>A0A8S1BU55</accession>
<feature type="region of interest" description="Disordered" evidence="1">
    <location>
        <begin position="45"/>
        <end position="104"/>
    </location>
</feature>